<protein>
    <recommendedName>
        <fullName evidence="3">Phosphoribosyltransferase</fullName>
    </recommendedName>
</protein>
<evidence type="ECO:0000313" key="1">
    <source>
        <dbReference type="EMBL" id="MBE1533438.1"/>
    </source>
</evidence>
<name>A0ABR9JS95_9ACTN</name>
<proteinExistence type="predicted"/>
<dbReference type="Gene3D" id="3.40.50.2020">
    <property type="match status" value="1"/>
</dbReference>
<dbReference type="RefSeq" id="WP_192759995.1">
    <property type="nucleotide sequence ID" value="NZ_JADBDZ010000001.1"/>
</dbReference>
<reference evidence="1 2" key="1">
    <citation type="submission" date="2020-10" db="EMBL/GenBank/DDBJ databases">
        <title>Sequencing the genomes of 1000 actinobacteria strains.</title>
        <authorList>
            <person name="Klenk H.-P."/>
        </authorList>
    </citation>
    <scope>NUCLEOTIDE SEQUENCE [LARGE SCALE GENOMIC DNA]</scope>
    <source>
        <strain evidence="1 2">DSM 46744</strain>
    </source>
</reference>
<evidence type="ECO:0008006" key="3">
    <source>
        <dbReference type="Google" id="ProtNLM"/>
    </source>
</evidence>
<dbReference type="SUPFAM" id="SSF53271">
    <property type="entry name" value="PRTase-like"/>
    <property type="match status" value="1"/>
</dbReference>
<organism evidence="1 2">
    <name type="scientific">Actinomadura algeriensis</name>
    <dbReference type="NCBI Taxonomy" id="1679523"/>
    <lineage>
        <taxon>Bacteria</taxon>
        <taxon>Bacillati</taxon>
        <taxon>Actinomycetota</taxon>
        <taxon>Actinomycetes</taxon>
        <taxon>Streptosporangiales</taxon>
        <taxon>Thermomonosporaceae</taxon>
        <taxon>Actinomadura</taxon>
    </lineage>
</organism>
<sequence length="198" mass="20935">MTYAVDRSQSGYVMRGYKRVPPVEEHRRVVAMLALLALRGHAACPSVLAQAPVTHWAAVPSLPPKPGKHPFRQIVAGAAPGEEAPLRARASVAEPRGINGEHFVVGTLLPAGSHVLLMDDTWVKGGHAQSAALALRAAGAQEVSVLVVARWINERFAENAEFLRSLPDYDPEVCPWTGAGCPGAHPPTGLGLGRVPSA</sequence>
<comment type="caution">
    <text evidence="1">The sequence shown here is derived from an EMBL/GenBank/DDBJ whole genome shotgun (WGS) entry which is preliminary data.</text>
</comment>
<dbReference type="EMBL" id="JADBDZ010000001">
    <property type="protein sequence ID" value="MBE1533438.1"/>
    <property type="molecule type" value="Genomic_DNA"/>
</dbReference>
<keyword evidence="2" id="KW-1185">Reference proteome</keyword>
<gene>
    <name evidence="1" type="ORF">H4W34_003271</name>
</gene>
<evidence type="ECO:0000313" key="2">
    <source>
        <dbReference type="Proteomes" id="UP000627838"/>
    </source>
</evidence>
<dbReference type="Proteomes" id="UP000627838">
    <property type="component" value="Unassembled WGS sequence"/>
</dbReference>
<accession>A0ABR9JS95</accession>
<dbReference type="InterPro" id="IPR029057">
    <property type="entry name" value="PRTase-like"/>
</dbReference>